<evidence type="ECO:0000313" key="9">
    <source>
        <dbReference type="Proteomes" id="UP001595583"/>
    </source>
</evidence>
<evidence type="ECO:0000256" key="4">
    <source>
        <dbReference type="ARBA" id="ARBA00022989"/>
    </source>
</evidence>
<keyword evidence="3 6" id="KW-0812">Transmembrane</keyword>
<name>A0ABV7K6E0_9HYPH</name>
<keyword evidence="9" id="KW-1185">Reference proteome</keyword>
<feature type="transmembrane region" description="Helical" evidence="6">
    <location>
        <begin position="99"/>
        <end position="120"/>
    </location>
</feature>
<feature type="transmembrane region" description="Helical" evidence="6">
    <location>
        <begin position="126"/>
        <end position="147"/>
    </location>
</feature>
<keyword evidence="2" id="KW-1003">Cell membrane</keyword>
<feature type="domain" description="Type II secretion system protein GspF" evidence="7">
    <location>
        <begin position="165"/>
        <end position="295"/>
    </location>
</feature>
<dbReference type="RefSeq" id="WP_378218013.1">
    <property type="nucleotide sequence ID" value="NZ_JBHRTK010000001.1"/>
</dbReference>
<proteinExistence type="predicted"/>
<feature type="transmembrane region" description="Helical" evidence="6">
    <location>
        <begin position="6"/>
        <end position="26"/>
    </location>
</feature>
<dbReference type="Pfam" id="PF00482">
    <property type="entry name" value="T2SSF"/>
    <property type="match status" value="1"/>
</dbReference>
<keyword evidence="5 6" id="KW-0472">Membrane</keyword>
<evidence type="ECO:0000256" key="6">
    <source>
        <dbReference type="SAM" id="Phobius"/>
    </source>
</evidence>
<organism evidence="8 9">
    <name type="scientific">Aquamicrobium soli</name>
    <dbReference type="NCBI Taxonomy" id="1811518"/>
    <lineage>
        <taxon>Bacteria</taxon>
        <taxon>Pseudomonadati</taxon>
        <taxon>Pseudomonadota</taxon>
        <taxon>Alphaproteobacteria</taxon>
        <taxon>Hyphomicrobiales</taxon>
        <taxon>Phyllobacteriaceae</taxon>
        <taxon>Aquamicrobium</taxon>
    </lineage>
</organism>
<comment type="caution">
    <text evidence="8">The sequence shown here is derived from an EMBL/GenBank/DDBJ whole genome shotgun (WGS) entry which is preliminary data.</text>
</comment>
<evidence type="ECO:0000256" key="2">
    <source>
        <dbReference type="ARBA" id="ARBA00022475"/>
    </source>
</evidence>
<feature type="transmembrane region" description="Helical" evidence="6">
    <location>
        <begin position="279"/>
        <end position="303"/>
    </location>
</feature>
<evidence type="ECO:0000313" key="8">
    <source>
        <dbReference type="EMBL" id="MFC3205015.1"/>
    </source>
</evidence>
<reference evidence="9" key="1">
    <citation type="journal article" date="2019" name="Int. J. Syst. Evol. Microbiol.">
        <title>The Global Catalogue of Microorganisms (GCM) 10K type strain sequencing project: providing services to taxonomists for standard genome sequencing and annotation.</title>
        <authorList>
            <consortium name="The Broad Institute Genomics Platform"/>
            <consortium name="The Broad Institute Genome Sequencing Center for Infectious Disease"/>
            <person name="Wu L."/>
            <person name="Ma J."/>
        </authorList>
    </citation>
    <scope>NUCLEOTIDE SEQUENCE [LARGE SCALE GENOMIC DNA]</scope>
    <source>
        <strain evidence="9">KCTC 52165</strain>
    </source>
</reference>
<accession>A0ABV7K6E0</accession>
<keyword evidence="4 6" id="KW-1133">Transmembrane helix</keyword>
<dbReference type="Proteomes" id="UP001595583">
    <property type="component" value="Unassembled WGS sequence"/>
</dbReference>
<comment type="subcellular location">
    <subcellularLocation>
        <location evidence="1">Cell membrane</location>
        <topology evidence="1">Multi-pass membrane protein</topology>
    </subcellularLocation>
</comment>
<dbReference type="InterPro" id="IPR018076">
    <property type="entry name" value="T2SS_GspF_dom"/>
</dbReference>
<evidence type="ECO:0000259" key="7">
    <source>
        <dbReference type="Pfam" id="PF00482"/>
    </source>
</evidence>
<dbReference type="EMBL" id="JBHRTK010000001">
    <property type="protein sequence ID" value="MFC3205015.1"/>
    <property type="molecule type" value="Genomic_DNA"/>
</dbReference>
<evidence type="ECO:0000256" key="1">
    <source>
        <dbReference type="ARBA" id="ARBA00004651"/>
    </source>
</evidence>
<evidence type="ECO:0000256" key="3">
    <source>
        <dbReference type="ARBA" id="ARBA00022692"/>
    </source>
</evidence>
<sequence>MNEISILLATFASVLIASVLTFNYVASRREVRARLTQATSDASVEELPITDLRGLPITEAELLRNYFAVVRSDKDPNSLQNRLICAGYFSPNAVRVFQLIRVLVSLAVFSSVVFGASYFFPELSRLSLLIYGLFPAGFAFFLCAVVLEMRGNKCEVIYRRLFPDFMDMLIVCVDAGMSVEAAIDRVSKEFLKSTSKDFGLHLAIMMLEMRGGRRLRDALALFSKRLRIEEAQALATLFRQSEELGASVTKTLRVFSQEMRDKRMIRAEEKANALPFKMLLPLAGFLFPISVLIVLVPILMRVISLLKSMAPG</sequence>
<protein>
    <submittedName>
        <fullName evidence="8">Type II secretion system F family protein</fullName>
    </submittedName>
</protein>
<evidence type="ECO:0000256" key="5">
    <source>
        <dbReference type="ARBA" id="ARBA00023136"/>
    </source>
</evidence>
<dbReference type="PANTHER" id="PTHR35007:SF2">
    <property type="entry name" value="PILUS ASSEMBLE PROTEIN"/>
    <property type="match status" value="1"/>
</dbReference>
<dbReference type="PANTHER" id="PTHR35007">
    <property type="entry name" value="INTEGRAL MEMBRANE PROTEIN-RELATED"/>
    <property type="match status" value="1"/>
</dbReference>
<gene>
    <name evidence="8" type="ORF">ACFOHJ_02220</name>
</gene>